<dbReference type="PROSITE" id="PS00350">
    <property type="entry name" value="MADS_BOX_1"/>
    <property type="match status" value="1"/>
</dbReference>
<evidence type="ECO:0000256" key="7">
    <source>
        <dbReference type="SAM" id="MobiDB-lite"/>
    </source>
</evidence>
<reference evidence="9 10" key="1">
    <citation type="submission" date="2024-02" db="EMBL/GenBank/DDBJ databases">
        <title>High-quality chromosome-scale genome assembly of Pensacola bahiagrass (Paspalum notatum Flugge var. saurae).</title>
        <authorList>
            <person name="Vega J.M."/>
            <person name="Podio M."/>
            <person name="Orjuela J."/>
            <person name="Siena L.A."/>
            <person name="Pessino S.C."/>
            <person name="Combes M.C."/>
            <person name="Mariac C."/>
            <person name="Albertini E."/>
            <person name="Pupilli F."/>
            <person name="Ortiz J.P.A."/>
            <person name="Leblanc O."/>
        </authorList>
    </citation>
    <scope>NUCLEOTIDE SEQUENCE [LARGE SCALE GENOMIC DNA]</scope>
    <source>
        <strain evidence="9">R1</strain>
        <tissue evidence="9">Leaf</tissue>
    </source>
</reference>
<evidence type="ECO:0000256" key="3">
    <source>
        <dbReference type="ARBA" id="ARBA00023125"/>
    </source>
</evidence>
<feature type="coiled-coil region" evidence="6">
    <location>
        <begin position="83"/>
        <end position="110"/>
    </location>
</feature>
<dbReference type="GO" id="GO:0000977">
    <property type="term" value="F:RNA polymerase II transcription regulatory region sequence-specific DNA binding"/>
    <property type="evidence" value="ECO:0007669"/>
    <property type="project" value="InterPro"/>
</dbReference>
<dbReference type="Pfam" id="PF00319">
    <property type="entry name" value="SRF-TF"/>
    <property type="match status" value="1"/>
</dbReference>
<dbReference type="InterPro" id="IPR033896">
    <property type="entry name" value="MEF2-like_N"/>
</dbReference>
<dbReference type="PRINTS" id="PR00404">
    <property type="entry name" value="MADSDOMAIN"/>
</dbReference>
<proteinExistence type="predicted"/>
<dbReference type="GO" id="GO:0046983">
    <property type="term" value="F:protein dimerization activity"/>
    <property type="evidence" value="ECO:0007669"/>
    <property type="project" value="InterPro"/>
</dbReference>
<dbReference type="Gene3D" id="3.40.1810.10">
    <property type="entry name" value="Transcription factor, MADS-box"/>
    <property type="match status" value="1"/>
</dbReference>
<comment type="subcellular location">
    <subcellularLocation>
        <location evidence="1">Nucleus</location>
    </subcellularLocation>
</comment>
<dbReference type="AlphaFoldDB" id="A0AAQ3WZ27"/>
<dbReference type="PROSITE" id="PS50066">
    <property type="entry name" value="MADS_BOX_2"/>
    <property type="match status" value="1"/>
</dbReference>
<evidence type="ECO:0000256" key="1">
    <source>
        <dbReference type="ARBA" id="ARBA00004123"/>
    </source>
</evidence>
<organism evidence="9 10">
    <name type="scientific">Paspalum notatum var. saurae</name>
    <dbReference type="NCBI Taxonomy" id="547442"/>
    <lineage>
        <taxon>Eukaryota</taxon>
        <taxon>Viridiplantae</taxon>
        <taxon>Streptophyta</taxon>
        <taxon>Embryophyta</taxon>
        <taxon>Tracheophyta</taxon>
        <taxon>Spermatophyta</taxon>
        <taxon>Magnoliopsida</taxon>
        <taxon>Liliopsida</taxon>
        <taxon>Poales</taxon>
        <taxon>Poaceae</taxon>
        <taxon>PACMAD clade</taxon>
        <taxon>Panicoideae</taxon>
        <taxon>Andropogonodae</taxon>
        <taxon>Paspaleae</taxon>
        <taxon>Paspalinae</taxon>
        <taxon>Paspalum</taxon>
    </lineage>
</organism>
<dbReference type="GO" id="GO:0005634">
    <property type="term" value="C:nucleus"/>
    <property type="evidence" value="ECO:0007669"/>
    <property type="project" value="UniProtKB-SubCell"/>
</dbReference>
<dbReference type="GO" id="GO:0045944">
    <property type="term" value="P:positive regulation of transcription by RNA polymerase II"/>
    <property type="evidence" value="ECO:0007669"/>
    <property type="project" value="InterPro"/>
</dbReference>
<dbReference type="PANTHER" id="PTHR48019">
    <property type="entry name" value="SERUM RESPONSE FACTOR HOMOLOG"/>
    <property type="match status" value="1"/>
</dbReference>
<evidence type="ECO:0000256" key="2">
    <source>
        <dbReference type="ARBA" id="ARBA00023015"/>
    </source>
</evidence>
<evidence type="ECO:0000256" key="6">
    <source>
        <dbReference type="SAM" id="Coils"/>
    </source>
</evidence>
<protein>
    <recommendedName>
        <fullName evidence="8">MADS-box domain-containing protein</fullName>
    </recommendedName>
</protein>
<evidence type="ECO:0000313" key="9">
    <source>
        <dbReference type="EMBL" id="WVZ79045.1"/>
    </source>
</evidence>
<feature type="region of interest" description="Disordered" evidence="7">
    <location>
        <begin position="177"/>
        <end position="198"/>
    </location>
</feature>
<evidence type="ECO:0000259" key="8">
    <source>
        <dbReference type="PROSITE" id="PS50066"/>
    </source>
</evidence>
<keyword evidence="10" id="KW-1185">Reference proteome</keyword>
<dbReference type="InterPro" id="IPR036879">
    <property type="entry name" value="TF_MADSbox_sf"/>
</dbReference>
<feature type="domain" description="MADS-box" evidence="8">
    <location>
        <begin position="18"/>
        <end position="78"/>
    </location>
</feature>
<evidence type="ECO:0000256" key="4">
    <source>
        <dbReference type="ARBA" id="ARBA00023163"/>
    </source>
</evidence>
<dbReference type="SMART" id="SM00432">
    <property type="entry name" value="MADS"/>
    <property type="match status" value="1"/>
</dbReference>
<dbReference type="InterPro" id="IPR050142">
    <property type="entry name" value="MADS-box/MEF2_TF"/>
</dbReference>
<keyword evidence="4" id="KW-0804">Transcription</keyword>
<keyword evidence="5" id="KW-0539">Nucleus</keyword>
<keyword evidence="3" id="KW-0238">DNA-binding</keyword>
<name>A0AAQ3WZ27_PASNO</name>
<keyword evidence="2" id="KW-0805">Transcription regulation</keyword>
<gene>
    <name evidence="9" type="ORF">U9M48_026673</name>
</gene>
<dbReference type="CDD" id="cd00265">
    <property type="entry name" value="MADS_MEF2_like"/>
    <property type="match status" value="1"/>
</dbReference>
<dbReference type="SUPFAM" id="SSF55455">
    <property type="entry name" value="SRF-like"/>
    <property type="match status" value="1"/>
</dbReference>
<keyword evidence="6" id="KW-0175">Coiled coil</keyword>
<sequence length="241" mass="26547">MCLSIPSGVLNSDAQAEMGRGKVEMKRIENRVSRQVTFSKRRKGLLKKAHELAVLCDADVGVIVFSERGKLFNYHNPPGRSVIDQQQQQMAAEEMEMGRLRHEYEQLDAASKAYTGDDLSSLASVDELKFKTCDGQEDELLASLADGLQLKESVTVVPGSAFAFVRWPAHQLISDADNARHGAEEEEEEAAAGAETAQASPSFAYLLNVDEKAAASEMLRLWPQTTDGDDDTSSRRGLQLW</sequence>
<dbReference type="Proteomes" id="UP001341281">
    <property type="component" value="Chromosome 06"/>
</dbReference>
<dbReference type="EMBL" id="CP144750">
    <property type="protein sequence ID" value="WVZ79045.1"/>
    <property type="molecule type" value="Genomic_DNA"/>
</dbReference>
<evidence type="ECO:0000256" key="5">
    <source>
        <dbReference type="ARBA" id="ARBA00023242"/>
    </source>
</evidence>
<evidence type="ECO:0000313" key="10">
    <source>
        <dbReference type="Proteomes" id="UP001341281"/>
    </source>
</evidence>
<accession>A0AAQ3WZ27</accession>
<feature type="region of interest" description="Disordered" evidence="7">
    <location>
        <begin position="220"/>
        <end position="241"/>
    </location>
</feature>
<dbReference type="InterPro" id="IPR002100">
    <property type="entry name" value="TF_MADSbox"/>
</dbReference>